<evidence type="ECO:0000256" key="12">
    <source>
        <dbReference type="ARBA" id="ARBA00023125"/>
    </source>
</evidence>
<name>A0A0D0M527_VARPD</name>
<dbReference type="InterPro" id="IPR027417">
    <property type="entry name" value="P-loop_NTPase"/>
</dbReference>
<keyword evidence="9" id="KW-0862">Zinc</keyword>
<evidence type="ECO:0000256" key="13">
    <source>
        <dbReference type="ARBA" id="ARBA00023204"/>
    </source>
</evidence>
<evidence type="ECO:0000256" key="2">
    <source>
        <dbReference type="ARBA" id="ARBA00022490"/>
    </source>
</evidence>
<keyword evidence="3" id="KW-0479">Metal-binding</keyword>
<evidence type="ECO:0000256" key="14">
    <source>
        <dbReference type="ARBA" id="ARBA00038000"/>
    </source>
</evidence>
<dbReference type="GO" id="GO:0005524">
    <property type="term" value="F:ATP binding"/>
    <property type="evidence" value="ECO:0007669"/>
    <property type="project" value="UniProtKB-KW"/>
</dbReference>
<keyword evidence="6" id="KW-0227">DNA damage</keyword>
<dbReference type="PANTHER" id="PTHR43152:SF1">
    <property type="entry name" value="UVRA PROTEIN"/>
    <property type="match status" value="1"/>
</dbReference>
<dbReference type="Gene3D" id="3.40.50.300">
    <property type="entry name" value="P-loop containing nucleotide triphosphate hydrolases"/>
    <property type="match status" value="2"/>
</dbReference>
<proteinExistence type="inferred from homology"/>
<evidence type="ECO:0000256" key="16">
    <source>
        <dbReference type="ARBA" id="ARBA00042156"/>
    </source>
</evidence>
<keyword evidence="11" id="KW-0267">Excision nuclease</keyword>
<dbReference type="GO" id="GO:0006281">
    <property type="term" value="P:DNA repair"/>
    <property type="evidence" value="ECO:0007669"/>
    <property type="project" value="UniProtKB-KW"/>
</dbReference>
<dbReference type="Gene3D" id="1.20.1580.10">
    <property type="entry name" value="ABC transporter ATPase like domain"/>
    <property type="match status" value="2"/>
</dbReference>
<evidence type="ECO:0000256" key="4">
    <source>
        <dbReference type="ARBA" id="ARBA00022737"/>
    </source>
</evidence>
<feature type="region of interest" description="Disordered" evidence="17">
    <location>
        <begin position="336"/>
        <end position="371"/>
    </location>
</feature>
<evidence type="ECO:0000313" key="20">
    <source>
        <dbReference type="Proteomes" id="UP000032067"/>
    </source>
</evidence>
<evidence type="ECO:0000256" key="10">
    <source>
        <dbReference type="ARBA" id="ARBA00022840"/>
    </source>
</evidence>
<dbReference type="InterPro" id="IPR041552">
    <property type="entry name" value="UvrA_DNA-bd"/>
</dbReference>
<keyword evidence="7" id="KW-0228">DNA excision</keyword>
<keyword evidence="10" id="KW-0067">ATP-binding</keyword>
<dbReference type="AlphaFoldDB" id="A0A0D0M527"/>
<protein>
    <recommendedName>
        <fullName evidence="15">UvrABC system protein A</fullName>
    </recommendedName>
    <alternativeName>
        <fullName evidence="16">Excinuclease ABC subunit A</fullName>
    </alternativeName>
</protein>
<gene>
    <name evidence="19" type="ORF">RT97_23530</name>
</gene>
<dbReference type="PROSITE" id="PS50893">
    <property type="entry name" value="ABC_TRANSPORTER_2"/>
    <property type="match status" value="1"/>
</dbReference>
<dbReference type="InterPro" id="IPR017871">
    <property type="entry name" value="ABC_transporter-like_CS"/>
</dbReference>
<evidence type="ECO:0000256" key="8">
    <source>
        <dbReference type="ARBA" id="ARBA00022771"/>
    </source>
</evidence>
<dbReference type="GO" id="GO:0005737">
    <property type="term" value="C:cytoplasm"/>
    <property type="evidence" value="ECO:0007669"/>
    <property type="project" value="UniProtKB-SubCell"/>
</dbReference>
<evidence type="ECO:0000256" key="6">
    <source>
        <dbReference type="ARBA" id="ARBA00022763"/>
    </source>
</evidence>
<dbReference type="GO" id="GO:0016887">
    <property type="term" value="F:ATP hydrolysis activity"/>
    <property type="evidence" value="ECO:0007669"/>
    <property type="project" value="InterPro"/>
</dbReference>
<organism evidence="19 20">
    <name type="scientific">Variovorax paradoxus</name>
    <dbReference type="NCBI Taxonomy" id="34073"/>
    <lineage>
        <taxon>Bacteria</taxon>
        <taxon>Pseudomonadati</taxon>
        <taxon>Pseudomonadota</taxon>
        <taxon>Betaproteobacteria</taxon>
        <taxon>Burkholderiales</taxon>
        <taxon>Comamonadaceae</taxon>
        <taxon>Variovorax</taxon>
    </lineage>
</organism>
<dbReference type="OrthoDB" id="9809851at2"/>
<dbReference type="Proteomes" id="UP000032067">
    <property type="component" value="Unassembled WGS sequence"/>
</dbReference>
<dbReference type="GO" id="GO:0004518">
    <property type="term" value="F:nuclease activity"/>
    <property type="evidence" value="ECO:0007669"/>
    <property type="project" value="UniProtKB-KW"/>
</dbReference>
<feature type="domain" description="ABC transporter" evidence="18">
    <location>
        <begin position="531"/>
        <end position="861"/>
    </location>
</feature>
<dbReference type="Pfam" id="PF17755">
    <property type="entry name" value="UvrA_DNA-bind"/>
    <property type="match status" value="1"/>
</dbReference>
<keyword evidence="2" id="KW-0963">Cytoplasm</keyword>
<dbReference type="PANTHER" id="PTHR43152">
    <property type="entry name" value="UVRABC SYSTEM PROTEIN A"/>
    <property type="match status" value="1"/>
</dbReference>
<dbReference type="GO" id="GO:0003677">
    <property type="term" value="F:DNA binding"/>
    <property type="evidence" value="ECO:0007669"/>
    <property type="project" value="UniProtKB-KW"/>
</dbReference>
<comment type="subcellular location">
    <subcellularLocation>
        <location evidence="1">Cytoplasm</location>
    </subcellularLocation>
</comment>
<keyword evidence="13" id="KW-0234">DNA repair</keyword>
<evidence type="ECO:0000256" key="9">
    <source>
        <dbReference type="ARBA" id="ARBA00022833"/>
    </source>
</evidence>
<evidence type="ECO:0000259" key="18">
    <source>
        <dbReference type="PROSITE" id="PS50893"/>
    </source>
</evidence>
<accession>A0A0D0M527</accession>
<evidence type="ECO:0000256" key="1">
    <source>
        <dbReference type="ARBA" id="ARBA00004496"/>
    </source>
</evidence>
<evidence type="ECO:0000256" key="7">
    <source>
        <dbReference type="ARBA" id="ARBA00022769"/>
    </source>
</evidence>
<reference evidence="19 20" key="1">
    <citation type="submission" date="2014-12" db="EMBL/GenBank/DDBJ databases">
        <title>16Stimator: statistical estimation of ribosomal gene copy numbers from draft genome assemblies.</title>
        <authorList>
            <person name="Perisin M.A."/>
            <person name="Vetter M."/>
            <person name="Gilbert J.A."/>
            <person name="Bergelson J."/>
        </authorList>
    </citation>
    <scope>NUCLEOTIDE SEQUENCE [LARGE SCALE GENOMIC DNA]</scope>
    <source>
        <strain evidence="19 20">MEDvA23</strain>
    </source>
</reference>
<evidence type="ECO:0000256" key="3">
    <source>
        <dbReference type="ARBA" id="ARBA00022723"/>
    </source>
</evidence>
<evidence type="ECO:0000256" key="11">
    <source>
        <dbReference type="ARBA" id="ARBA00022881"/>
    </source>
</evidence>
<sequence>MARKPAGSPTSAPAHDIDRFVRVRGAREHNLRNVDVDIPRDALVVFSGISGSGKSSLAFGTLYAEAQRRYFESVAPYARRLIDQVGVPAVDAIDGLPPAVALQQQRGTPSTRSSVGSVTTLSSLLRMLYSRAGDYPPRQPMLYAEDFSPNTPQGACPTCHGLGRIFEVTERSMVPDDTLSIRERAIASWPPAWHGQNLRDILVTMGIDVDKPWRDLPKKTRDWILFTEEQPTVPVYAGFTPAETRAAVRSKMEPSYQGTFMGARKYVLHTFATTQSALMKNRVARFMVGGDCPGCKGKRLKPEALSVRFAGLDIGEISRMPLAQFAQVLRPVAAGEAPASPGGAGTRGALREKGGAHAAAPDVRRTPNQSVEKRIAAQRIAHDLLERVTVLNDLGLGYLSLDRSTPTLSPGELQRLRLATQIRSNLFGVVYVLDEPSAGLHPADGEALVVALDTLKRSGNSLFVVEHDLELMRRADWLVDVGPDAGEKGGLVLYSGPPEGLRHVKASHTARYLFAPDTASSRPVREPAAWLKLEDVTRNNLEGLSVAFPLGVMTAVTGVSGSGKSSLVSQALVELVAAHLGHEAPPPDDEPDAEPSLAGRTGGHIAGGMERIRRLVRVDQKPIGRTPRSNLATYTGLFDHVRKRFADTKAARARRFDAGRFSFNVAKGRCPTCEGEGFVSVELLFMPSVYAPCPTCHGSRFNEQTLKVTLRDRTIADVLAMTVEEAHAFFADDAAIERPLRLLAAIGLGYLRLGQPATELSGGEAQRIKLATELQRSQRGDALYVLDEPTTGLHPSDVDKLMAQLGGLVDAGNTVIVVEHEMRLVSACDWVIDMGPGAGEEGGRIVASGTPQAVAKAAGSRTAPYLARWTAPGK</sequence>
<dbReference type="PROSITE" id="PS00211">
    <property type="entry name" value="ABC_TRANSPORTER_1"/>
    <property type="match status" value="1"/>
</dbReference>
<dbReference type="Gene3D" id="1.10.8.280">
    <property type="entry name" value="ABC transporter ATPase domain-like"/>
    <property type="match status" value="1"/>
</dbReference>
<keyword evidence="5" id="KW-0547">Nucleotide-binding</keyword>
<evidence type="ECO:0000256" key="5">
    <source>
        <dbReference type="ARBA" id="ARBA00022741"/>
    </source>
</evidence>
<keyword evidence="4" id="KW-0677">Repeat</keyword>
<keyword evidence="8" id="KW-0863">Zinc-finger</keyword>
<dbReference type="EMBL" id="JXQQ01000065">
    <property type="protein sequence ID" value="KIQ25729.1"/>
    <property type="molecule type" value="Genomic_DNA"/>
</dbReference>
<dbReference type="RefSeq" id="WP_042581249.1">
    <property type="nucleotide sequence ID" value="NZ_JXQQ01000065.1"/>
</dbReference>
<comment type="similarity">
    <text evidence="14">Belongs to the ABC transporter superfamily. UvrA family.</text>
</comment>
<dbReference type="InterPro" id="IPR003439">
    <property type="entry name" value="ABC_transporter-like_ATP-bd"/>
</dbReference>
<feature type="region of interest" description="Disordered" evidence="17">
    <location>
        <begin position="581"/>
        <end position="604"/>
    </location>
</feature>
<evidence type="ECO:0000256" key="17">
    <source>
        <dbReference type="SAM" id="MobiDB-lite"/>
    </source>
</evidence>
<keyword evidence="12" id="KW-0238">DNA-binding</keyword>
<comment type="caution">
    <text evidence="19">The sequence shown here is derived from an EMBL/GenBank/DDBJ whole genome shotgun (WGS) entry which is preliminary data.</text>
</comment>
<evidence type="ECO:0000256" key="15">
    <source>
        <dbReference type="ARBA" id="ARBA00039316"/>
    </source>
</evidence>
<dbReference type="GO" id="GO:0008270">
    <property type="term" value="F:zinc ion binding"/>
    <property type="evidence" value="ECO:0007669"/>
    <property type="project" value="UniProtKB-KW"/>
</dbReference>
<evidence type="ECO:0000313" key="19">
    <source>
        <dbReference type="EMBL" id="KIQ25729.1"/>
    </source>
</evidence>
<dbReference type="SUPFAM" id="SSF52540">
    <property type="entry name" value="P-loop containing nucleoside triphosphate hydrolases"/>
    <property type="match status" value="2"/>
</dbReference>